<keyword evidence="5" id="KW-1185">Reference proteome</keyword>
<dbReference type="GO" id="GO:0000976">
    <property type="term" value="F:transcription cis-regulatory region binding"/>
    <property type="evidence" value="ECO:0007669"/>
    <property type="project" value="TreeGrafter"/>
</dbReference>
<dbReference type="Proteomes" id="UP000053411">
    <property type="component" value="Unassembled WGS sequence"/>
</dbReference>
<dbReference type="InterPro" id="IPR021858">
    <property type="entry name" value="Fun_TF"/>
</dbReference>
<dbReference type="GeneID" id="27709973"/>
<comment type="subcellular location">
    <subcellularLocation>
        <location evidence="1">Nucleus</location>
    </subcellularLocation>
</comment>
<dbReference type="GO" id="GO:0045944">
    <property type="term" value="P:positive regulation of transcription by RNA polymerase II"/>
    <property type="evidence" value="ECO:0007669"/>
    <property type="project" value="TreeGrafter"/>
</dbReference>
<reference evidence="4 5" key="1">
    <citation type="submission" date="2015-01" db="EMBL/GenBank/DDBJ databases">
        <title>The Genome Sequence of Fonsecaea multimorphosa CBS 102226.</title>
        <authorList>
            <consortium name="The Broad Institute Genomics Platform"/>
            <person name="Cuomo C."/>
            <person name="de Hoog S."/>
            <person name="Gorbushina A."/>
            <person name="Stielow B."/>
            <person name="Teixiera M."/>
            <person name="Abouelleil A."/>
            <person name="Chapman S.B."/>
            <person name="Priest M."/>
            <person name="Young S.K."/>
            <person name="Wortman J."/>
            <person name="Nusbaum C."/>
            <person name="Birren B."/>
        </authorList>
    </citation>
    <scope>NUCLEOTIDE SEQUENCE [LARGE SCALE GENOMIC DNA]</scope>
    <source>
        <strain evidence="4 5">CBS 102226</strain>
    </source>
</reference>
<accession>A0A0D2K8S1</accession>
<organism evidence="4 5">
    <name type="scientific">Fonsecaea multimorphosa CBS 102226</name>
    <dbReference type="NCBI Taxonomy" id="1442371"/>
    <lineage>
        <taxon>Eukaryota</taxon>
        <taxon>Fungi</taxon>
        <taxon>Dikarya</taxon>
        <taxon>Ascomycota</taxon>
        <taxon>Pezizomycotina</taxon>
        <taxon>Eurotiomycetes</taxon>
        <taxon>Chaetothyriomycetidae</taxon>
        <taxon>Chaetothyriales</taxon>
        <taxon>Herpotrichiellaceae</taxon>
        <taxon>Fonsecaea</taxon>
    </lineage>
</organism>
<gene>
    <name evidence="4" type="ORF">Z520_04227</name>
</gene>
<dbReference type="GO" id="GO:0003700">
    <property type="term" value="F:DNA-binding transcription factor activity"/>
    <property type="evidence" value="ECO:0007669"/>
    <property type="project" value="TreeGrafter"/>
</dbReference>
<dbReference type="CDD" id="cd12148">
    <property type="entry name" value="fungal_TF_MHR"/>
    <property type="match status" value="1"/>
</dbReference>
<feature type="region of interest" description="Disordered" evidence="3">
    <location>
        <begin position="45"/>
        <end position="65"/>
    </location>
</feature>
<dbReference type="AlphaFoldDB" id="A0A0D2K8S1"/>
<dbReference type="PANTHER" id="PTHR37534">
    <property type="entry name" value="TRANSCRIPTIONAL ACTIVATOR PROTEIN UGA3"/>
    <property type="match status" value="1"/>
</dbReference>
<protein>
    <recommendedName>
        <fullName evidence="6">Transcription factor domain-containing protein</fullName>
    </recommendedName>
</protein>
<dbReference type="RefSeq" id="XP_016633717.1">
    <property type="nucleotide sequence ID" value="XM_016774737.1"/>
</dbReference>
<keyword evidence="2" id="KW-0539">Nucleus</keyword>
<evidence type="ECO:0000313" key="5">
    <source>
        <dbReference type="Proteomes" id="UP000053411"/>
    </source>
</evidence>
<evidence type="ECO:0000256" key="3">
    <source>
        <dbReference type="SAM" id="MobiDB-lite"/>
    </source>
</evidence>
<dbReference type="GO" id="GO:0005634">
    <property type="term" value="C:nucleus"/>
    <property type="evidence" value="ECO:0007669"/>
    <property type="project" value="UniProtKB-SubCell"/>
</dbReference>
<dbReference type="VEuPathDB" id="FungiDB:Z520_04227"/>
<dbReference type="OrthoDB" id="4525710at2759"/>
<proteinExistence type="predicted"/>
<name>A0A0D2K8S1_9EURO</name>
<dbReference type="Pfam" id="PF11951">
    <property type="entry name" value="Fungal_trans_2"/>
    <property type="match status" value="1"/>
</dbReference>
<sequence length="473" mass="53708">MWALHKDWSAVHPTSNVVSARFQATKFPHRTDLGAFDFVDETPLLRQGKAGGDPPKKKAVQQESVDEPQHYILSNDVARNERPSLLAGEALSGEHVKPSLRRTLRTPEDDLPFSSIESAELMRYFIDNCACFFDFSDADRHFAYAVPLRARQNPTLANAMLALAARHRSRTREYEPFAADRYYNACLQTMIPRLGDKSAIQDDELLAAIVILRLLEEMDVPIVGSDPQKHLFGTQAIITASQARSQLPATALRKACYWAAFRQEIFMSLSTQRPFNLILPEMKPPSRPSDDWSWTLQATYQCGKVQAFVFGEESTTMSRYLELMDEIETWQEECPTSFDPVYQGADQLEHVFPDIRIQLDCHVMGWQYITMAHLLLSVHRPLPRVGPSHKRRMMDMEQVVKSDVRTLCGIAESNPQTPPASLVACMAVALFGDRFDSKSEQGLLRDLLVRTELRTGWPTCMAREQLERTWGST</sequence>
<evidence type="ECO:0000313" key="4">
    <source>
        <dbReference type="EMBL" id="KIX99594.1"/>
    </source>
</evidence>
<evidence type="ECO:0008006" key="6">
    <source>
        <dbReference type="Google" id="ProtNLM"/>
    </source>
</evidence>
<dbReference type="STRING" id="1442371.A0A0D2K8S1"/>
<evidence type="ECO:0000256" key="2">
    <source>
        <dbReference type="ARBA" id="ARBA00023242"/>
    </source>
</evidence>
<evidence type="ECO:0000256" key="1">
    <source>
        <dbReference type="ARBA" id="ARBA00004123"/>
    </source>
</evidence>
<dbReference type="PANTHER" id="PTHR37534:SF2">
    <property type="entry name" value="N-ACETYLTRANSFERASE DOMAIN-CONTAINING PROTEIN"/>
    <property type="match status" value="1"/>
</dbReference>
<dbReference type="EMBL" id="KN848068">
    <property type="protein sequence ID" value="KIX99594.1"/>
    <property type="molecule type" value="Genomic_DNA"/>
</dbReference>